<comment type="caution">
    <text evidence="1">The sequence shown here is derived from an EMBL/GenBank/DDBJ whole genome shotgun (WGS) entry which is preliminary data.</text>
</comment>
<protein>
    <submittedName>
        <fullName evidence="1">Uncharacterized protein</fullName>
    </submittedName>
</protein>
<proteinExistence type="predicted"/>
<gene>
    <name evidence="1" type="ORF">Vadar_013647</name>
</gene>
<sequence length="880" mass="98288">MASSIPPPPSAPSSSKPYSQNRGSNYQTPRLQHHRNLQQNDRQTLVRPWPSSSSSHHNLTLSRPQSRNGPPLSISNPRTTTFTSHNSLSYHSQSELLSPDFSGQRSTRFVSKMHFGRPKATPLATRHTSTAEDALRELAIRFDDDDTHHIDRVLVDFEPKLRGNTDDYTFLLRELGNRGKYLTAMRCFEFAICRQRRYKEQGKLATAMISVLGRLGEVDLARYVFDSAVKDGYGNTVYAYSALISAYAKSGCCDEALKVFETMKASGLNPNLVTYNALIDACGKGGGNFNLASKFFDEIQKEGLQPDRITYNSLLAVFGGAGLWDNALNLFNEMAYRGIDRDIYTYNTLLDAACHGGHLDVAFQIMADMPSNNLLPNVVTYSTMIRGCDKAGQLDYALSLFHQMKVADVKVDRVSYNTLLAIFARHGRFEAALSIVHEMESMGIKKDVVTYNALLDGYGKQREYENMKELYQDMKAERCRPNLLTHSILISVYLKGCLYREATEVYKEFKMGGLKADVVFYSKLIDALCKNGLVESSALLLEEMTEKGIRPNVVTYNSIINAFGATGEYPSNGSGGSETSGSLVESSLVVLRDAIRSRVEHTDGDRIIQIFEELAAGNSCHSKKDQRGRQEISYILGVFQKMHELKIKPNVVTFSAILTACSRCSSFEEASVLLEELRLFDNQVYGVAHGLLMGHGENMRLQAVSLFDDVRRMDSSTASAFFNALTDVLWHFGQRNVARLVVLEGKQRQVWENMGSDFCLDLHLMSSGAARAMVHVWLLNIWSIVLDGHKLPKLLSILTGWGKHSKVVGDGTLKRVIEKLLGGLRAPFRLAERNIGRFESTGTLVASWLRKPGALNVLILRDDRTHPQTARLPQLHTIPL</sequence>
<evidence type="ECO:0000313" key="2">
    <source>
        <dbReference type="Proteomes" id="UP000828048"/>
    </source>
</evidence>
<keyword evidence="2" id="KW-1185">Reference proteome</keyword>
<accession>A0ACB7ZBB2</accession>
<reference evidence="1 2" key="1">
    <citation type="journal article" date="2021" name="Hortic Res">
        <title>High-quality reference genome and annotation aids understanding of berry development for evergreen blueberry (Vaccinium darrowii).</title>
        <authorList>
            <person name="Yu J."/>
            <person name="Hulse-Kemp A.M."/>
            <person name="Babiker E."/>
            <person name="Staton M."/>
        </authorList>
    </citation>
    <scope>NUCLEOTIDE SEQUENCE [LARGE SCALE GENOMIC DNA]</scope>
    <source>
        <strain evidence="2">cv. NJ 8807/NJ 8810</strain>
        <tissue evidence="1">Young leaf</tissue>
    </source>
</reference>
<dbReference type="Proteomes" id="UP000828048">
    <property type="component" value="Chromosome 12"/>
</dbReference>
<evidence type="ECO:0000313" key="1">
    <source>
        <dbReference type="EMBL" id="KAH7863129.1"/>
    </source>
</evidence>
<organism evidence="1 2">
    <name type="scientific">Vaccinium darrowii</name>
    <dbReference type="NCBI Taxonomy" id="229202"/>
    <lineage>
        <taxon>Eukaryota</taxon>
        <taxon>Viridiplantae</taxon>
        <taxon>Streptophyta</taxon>
        <taxon>Embryophyta</taxon>
        <taxon>Tracheophyta</taxon>
        <taxon>Spermatophyta</taxon>
        <taxon>Magnoliopsida</taxon>
        <taxon>eudicotyledons</taxon>
        <taxon>Gunneridae</taxon>
        <taxon>Pentapetalae</taxon>
        <taxon>asterids</taxon>
        <taxon>Ericales</taxon>
        <taxon>Ericaceae</taxon>
        <taxon>Vaccinioideae</taxon>
        <taxon>Vaccinieae</taxon>
        <taxon>Vaccinium</taxon>
    </lineage>
</organism>
<dbReference type="EMBL" id="CM037162">
    <property type="protein sequence ID" value="KAH7863129.1"/>
    <property type="molecule type" value="Genomic_DNA"/>
</dbReference>
<name>A0ACB7ZBB2_9ERIC</name>